<organism evidence="2 3">
    <name type="scientific">Mycoavidus cysteinexigens</name>
    <dbReference type="NCBI Taxonomy" id="1553431"/>
    <lineage>
        <taxon>Bacteria</taxon>
        <taxon>Pseudomonadati</taxon>
        <taxon>Pseudomonadota</taxon>
        <taxon>Betaproteobacteria</taxon>
        <taxon>Burkholderiales</taxon>
        <taxon>Burkholderiaceae</taxon>
        <taxon>Mycoavidus</taxon>
    </lineage>
</organism>
<sequence length="147" mass="15815">MPEHEDAAQTDSLAALGCEHDWPALVTRLPLRGLVKELAYRSELVRIEGTKLTLKVSVAQLAERGQLDKLCAALTEYLGKPLKLVAEIGSVTQTAAALDAAHNLQRQQAAEQALAQDSFAQTLMRDFDATIVPGSVKPTPSTNTPNI</sequence>
<feature type="domain" description="DNA polymerase III tau subunit" evidence="1">
    <location>
        <begin position="12"/>
        <end position="131"/>
    </location>
</feature>
<name>A0A2Z6EVJ3_9BURK</name>
<dbReference type="RefSeq" id="WP_232034148.1">
    <property type="nucleotide sequence ID" value="NZ_AP018150.1"/>
</dbReference>
<protein>
    <submittedName>
        <fullName evidence="2">DNA polymerase III, gamma/tau subunits</fullName>
    </submittedName>
</protein>
<dbReference type="EMBL" id="AP018150">
    <property type="protein sequence ID" value="BBE09115.1"/>
    <property type="molecule type" value="Genomic_DNA"/>
</dbReference>
<dbReference type="Proteomes" id="UP000282597">
    <property type="component" value="Chromosome"/>
</dbReference>
<gene>
    <name evidence="2" type="ORF">MCB1EB_0954</name>
</gene>
<dbReference type="InterPro" id="IPR021029">
    <property type="entry name" value="DNA_pol_III_tau_dom-5"/>
</dbReference>
<evidence type="ECO:0000313" key="2">
    <source>
        <dbReference type="EMBL" id="BBE09115.1"/>
    </source>
</evidence>
<dbReference type="Pfam" id="PF12170">
    <property type="entry name" value="DNA_pol3_tau_5"/>
    <property type="match status" value="1"/>
</dbReference>
<reference evidence="2 3" key="1">
    <citation type="journal article" date="2018" name="Microbes Environ.">
        <title>Comparative Genomic Insights into Endofungal Lifestyles of Two Bacterial Endosymbionts, Mycoavidus cysteinexigens and Burkholderia rhizoxinica.</title>
        <authorList>
            <person name="Sharmin D."/>
            <person name="Guo Y."/>
            <person name="Nishizawa T."/>
            <person name="Ohshima S."/>
            <person name="Sato Y."/>
            <person name="Takashima Y."/>
            <person name="Narisawa K."/>
            <person name="Ohta H."/>
        </authorList>
    </citation>
    <scope>NUCLEOTIDE SEQUENCE [LARGE SCALE GENOMIC DNA]</scope>
    <source>
        <strain evidence="2 3">B1-EB</strain>
    </source>
</reference>
<accession>A0A2Z6EVJ3</accession>
<proteinExistence type="predicted"/>
<dbReference type="Gene3D" id="3.30.300.150">
    <property type="entry name" value="DNA polymerase III, tau subunit, domain V"/>
    <property type="match status" value="1"/>
</dbReference>
<dbReference type="KEGG" id="mcys:MCB1EB_0954"/>
<dbReference type="InterPro" id="IPR038249">
    <property type="entry name" value="PolIII_tau_V_sf"/>
</dbReference>
<evidence type="ECO:0000259" key="1">
    <source>
        <dbReference type="Pfam" id="PF12170"/>
    </source>
</evidence>
<dbReference type="GO" id="GO:0003887">
    <property type="term" value="F:DNA-directed DNA polymerase activity"/>
    <property type="evidence" value="ECO:0007669"/>
    <property type="project" value="InterPro"/>
</dbReference>
<evidence type="ECO:0000313" key="3">
    <source>
        <dbReference type="Proteomes" id="UP000282597"/>
    </source>
</evidence>
<dbReference type="AlphaFoldDB" id="A0A2Z6EVJ3"/>
<keyword evidence="3" id="KW-1185">Reference proteome</keyword>